<evidence type="ECO:0008006" key="6">
    <source>
        <dbReference type="Google" id="ProtNLM"/>
    </source>
</evidence>
<organism evidence="4 5">
    <name type="scientific">Candidatus Onthocola gallistercoris</name>
    <dbReference type="NCBI Taxonomy" id="2840876"/>
    <lineage>
        <taxon>Bacteria</taxon>
        <taxon>Bacillati</taxon>
        <taxon>Bacillota</taxon>
        <taxon>Bacilli</taxon>
        <taxon>Candidatus Onthocola</taxon>
    </lineage>
</organism>
<protein>
    <recommendedName>
        <fullName evidence="6">MucBP domain-containing protein</fullName>
    </recommendedName>
</protein>
<evidence type="ECO:0000256" key="1">
    <source>
        <dbReference type="SAM" id="MobiDB-lite"/>
    </source>
</evidence>
<comment type="caution">
    <text evidence="4">The sequence shown here is derived from an EMBL/GenBank/DDBJ whole genome shotgun (WGS) entry which is preliminary data.</text>
</comment>
<dbReference type="EMBL" id="DVLT01000004">
    <property type="protein sequence ID" value="HIU01773.1"/>
    <property type="molecule type" value="Genomic_DNA"/>
</dbReference>
<feature type="compositionally biased region" description="Acidic residues" evidence="1">
    <location>
        <begin position="624"/>
        <end position="635"/>
    </location>
</feature>
<keyword evidence="2" id="KW-0812">Transmembrane</keyword>
<gene>
    <name evidence="4" type="ORF">IAB63_00790</name>
</gene>
<dbReference type="NCBIfam" id="NF040681">
    <property type="entry name" value="GPS-CTERM"/>
    <property type="match status" value="1"/>
</dbReference>
<sequence length="697" mass="76542">MLRKRLFTVFAAAAIMMTQILPVSAATWVEDSTYPGGGYYMDDEGYIIEDGSQSGSESYAPITNTYEDGTLYESKTYSDPSSAGNSNMATSASIYSITSDRVDAQQFTVTSNGDVSFNFYIGSTIQNDVQYEFDGTTLSILDTNNYYNVYVIGQGGMILSSATSVQAHYYSVFYSINGTETEEANGTIISGETATYTAPTQLEVEGKIYQLHGSDTYRIEYGVSRYVFTYEEYDPDARTATVTLVDEKGNVLDTMTGIVGFYDGDVVFSLPDTLEVNNRTYTKLDLVNQITVNYDSPTLNYTVVYRADDEVNTDPYSVRIQYVDSNTGSVLGEDFLTVTADDISTDATLQFAVPAELQITDNGAVSYYRLADGEETVIDHAASDYQTSIYQVSYTLIDEETAYTWSIRLIDTATGNILQTIDQTVEPGTSVTFEPETQITVDDVDYVLDPGMSNRYEHAYSDASRILYVYYNEEGSPALQDYDLTIRYRSVTTDEVIYETTQTATVSGASVIDAPETYSVDDVEYVKLQGQDNISHEFYSPQRTYTIYYRDANDIQNADTVVTQEEIVTTVEPVYVDEVVDVTEAEEGTAAAGTTEGTTTVLANEETGDVTTLTDEGVPLADQNLDDGTDADSVADETNAAAESTGETAQLEDESVPLANQNLDEANGPSYVLWIGIAAVVVIAAAGIIWYARRRTK</sequence>
<evidence type="ECO:0000256" key="2">
    <source>
        <dbReference type="SAM" id="Phobius"/>
    </source>
</evidence>
<feature type="transmembrane region" description="Helical" evidence="2">
    <location>
        <begin position="671"/>
        <end position="692"/>
    </location>
</feature>
<evidence type="ECO:0000256" key="3">
    <source>
        <dbReference type="SAM" id="SignalP"/>
    </source>
</evidence>
<name>A0A9D1KVW9_9FIRM</name>
<evidence type="ECO:0000313" key="5">
    <source>
        <dbReference type="Proteomes" id="UP000824164"/>
    </source>
</evidence>
<proteinExistence type="predicted"/>
<keyword evidence="3" id="KW-0732">Signal</keyword>
<feature type="chain" id="PRO_5038778323" description="MucBP domain-containing protein" evidence="3">
    <location>
        <begin position="26"/>
        <end position="697"/>
    </location>
</feature>
<evidence type="ECO:0000313" key="4">
    <source>
        <dbReference type="EMBL" id="HIU01773.1"/>
    </source>
</evidence>
<reference evidence="4" key="2">
    <citation type="journal article" date="2021" name="PeerJ">
        <title>Extensive microbial diversity within the chicken gut microbiome revealed by metagenomics and culture.</title>
        <authorList>
            <person name="Gilroy R."/>
            <person name="Ravi A."/>
            <person name="Getino M."/>
            <person name="Pursley I."/>
            <person name="Horton D.L."/>
            <person name="Alikhan N.F."/>
            <person name="Baker D."/>
            <person name="Gharbi K."/>
            <person name="Hall N."/>
            <person name="Watson M."/>
            <person name="Adriaenssens E.M."/>
            <person name="Foster-Nyarko E."/>
            <person name="Jarju S."/>
            <person name="Secka A."/>
            <person name="Antonio M."/>
            <person name="Oren A."/>
            <person name="Chaudhuri R.R."/>
            <person name="La Ragione R."/>
            <person name="Hildebrand F."/>
            <person name="Pallen M.J."/>
        </authorList>
    </citation>
    <scope>NUCLEOTIDE SEQUENCE</scope>
    <source>
        <strain evidence="4">CHK187-14744</strain>
    </source>
</reference>
<dbReference type="AlphaFoldDB" id="A0A9D1KVW9"/>
<feature type="signal peptide" evidence="3">
    <location>
        <begin position="1"/>
        <end position="25"/>
    </location>
</feature>
<feature type="region of interest" description="Disordered" evidence="1">
    <location>
        <begin position="622"/>
        <end position="653"/>
    </location>
</feature>
<accession>A0A9D1KVW9</accession>
<reference evidence="4" key="1">
    <citation type="submission" date="2020-10" db="EMBL/GenBank/DDBJ databases">
        <authorList>
            <person name="Gilroy R."/>
        </authorList>
    </citation>
    <scope>NUCLEOTIDE SEQUENCE</scope>
    <source>
        <strain evidence="4">CHK187-14744</strain>
    </source>
</reference>
<dbReference type="InterPro" id="IPR047704">
    <property type="entry name" value="GPS-CTERM"/>
</dbReference>
<keyword evidence="2" id="KW-0472">Membrane</keyword>
<keyword evidence="2" id="KW-1133">Transmembrane helix</keyword>
<dbReference type="Proteomes" id="UP000824164">
    <property type="component" value="Unassembled WGS sequence"/>
</dbReference>